<accession>A0A832G8H5</accession>
<name>A0A832G8H5_9BACT</name>
<dbReference type="NCBIfam" id="TIGR04183">
    <property type="entry name" value="Por_Secre_tail"/>
    <property type="match status" value="1"/>
</dbReference>
<dbReference type="InterPro" id="IPR026444">
    <property type="entry name" value="Secre_tail"/>
</dbReference>
<dbReference type="EMBL" id="DSVI01000027">
    <property type="protein sequence ID" value="HGT49225.1"/>
    <property type="molecule type" value="Genomic_DNA"/>
</dbReference>
<reference evidence="1" key="1">
    <citation type="journal article" date="2020" name="mSystems">
        <title>Genome- and Community-Level Interaction Insights into Carbon Utilization and Element Cycling Functions of Hydrothermarchaeota in Hydrothermal Sediment.</title>
        <authorList>
            <person name="Zhou Z."/>
            <person name="Liu Y."/>
            <person name="Xu W."/>
            <person name="Pan J."/>
            <person name="Luo Z.H."/>
            <person name="Li M."/>
        </authorList>
    </citation>
    <scope>NUCLEOTIDE SEQUENCE [LARGE SCALE GENOMIC DNA]</scope>
    <source>
        <strain evidence="1">SpSt-500</strain>
    </source>
</reference>
<dbReference type="AlphaFoldDB" id="A0A832G8H5"/>
<gene>
    <name evidence="1" type="ORF">ENS56_14400</name>
</gene>
<organism evidence="1">
    <name type="scientific">Ignavibacterium album</name>
    <dbReference type="NCBI Taxonomy" id="591197"/>
    <lineage>
        <taxon>Bacteria</taxon>
        <taxon>Pseudomonadati</taxon>
        <taxon>Ignavibacteriota</taxon>
        <taxon>Ignavibacteria</taxon>
        <taxon>Ignavibacteriales</taxon>
        <taxon>Ignavibacteriaceae</taxon>
        <taxon>Ignavibacterium</taxon>
    </lineage>
</organism>
<evidence type="ECO:0000313" key="1">
    <source>
        <dbReference type="EMBL" id="HGT49225.1"/>
    </source>
</evidence>
<proteinExistence type="predicted"/>
<protein>
    <submittedName>
        <fullName evidence="1">T9SS type A sorting domain-containing protein</fullName>
    </submittedName>
</protein>
<comment type="caution">
    <text evidence="1">The sequence shown here is derived from an EMBL/GenBank/DDBJ whole genome shotgun (WGS) entry which is preliminary data.</text>
</comment>
<sequence length="77" mass="8743">MSWQSAVGSLPDGKAGRQIIKLYVVLGRETDTIADGHYEAGKISRIYILHSNLPSGVYFYQLKTENYVDTKKMILHR</sequence>